<accession>A0A1J9PQL8</accession>
<reference evidence="1 2" key="1">
    <citation type="submission" date="2015-08" db="EMBL/GenBank/DDBJ databases">
        <title>Emmonsia species relationships and genome sequence.</title>
        <authorList>
            <person name="Cuomo C.A."/>
            <person name="Schwartz I.S."/>
            <person name="Kenyon C."/>
            <person name="De Hoog G.S."/>
            <person name="Govender N.P."/>
            <person name="Botha A."/>
            <person name="Moreno L."/>
            <person name="De Vries M."/>
            <person name="Munoz J.F."/>
            <person name="Stielow J.B."/>
        </authorList>
    </citation>
    <scope>NUCLEOTIDE SEQUENCE [LARGE SCALE GENOMIC DNA]</scope>
    <source>
        <strain evidence="1 2">EI222</strain>
    </source>
</reference>
<comment type="caution">
    <text evidence="1">The sequence shown here is derived from an EMBL/GenBank/DDBJ whole genome shotgun (WGS) entry which is preliminary data.</text>
</comment>
<proteinExistence type="predicted"/>
<dbReference type="EMBL" id="LGTZ01003131">
    <property type="protein sequence ID" value="OJD10139.1"/>
    <property type="molecule type" value="Genomic_DNA"/>
</dbReference>
<dbReference type="STRING" id="1658174.A0A1J9PQL8"/>
<keyword evidence="2" id="KW-1185">Reference proteome</keyword>
<organism evidence="1 2">
    <name type="scientific">Blastomyces percursus</name>
    <dbReference type="NCBI Taxonomy" id="1658174"/>
    <lineage>
        <taxon>Eukaryota</taxon>
        <taxon>Fungi</taxon>
        <taxon>Dikarya</taxon>
        <taxon>Ascomycota</taxon>
        <taxon>Pezizomycotina</taxon>
        <taxon>Eurotiomycetes</taxon>
        <taxon>Eurotiomycetidae</taxon>
        <taxon>Onygenales</taxon>
        <taxon>Ajellomycetaceae</taxon>
        <taxon>Blastomyces</taxon>
    </lineage>
</organism>
<protein>
    <submittedName>
        <fullName evidence="1">Uncharacterized protein</fullName>
    </submittedName>
</protein>
<dbReference type="AlphaFoldDB" id="A0A1J9PQL8"/>
<dbReference type="OrthoDB" id="4172653at2759"/>
<feature type="non-terminal residue" evidence="1">
    <location>
        <position position="1"/>
    </location>
</feature>
<dbReference type="Proteomes" id="UP000242791">
    <property type="component" value="Unassembled WGS sequence"/>
</dbReference>
<name>A0A1J9PQL8_9EURO</name>
<evidence type="ECO:0000313" key="2">
    <source>
        <dbReference type="Proteomes" id="UP000242791"/>
    </source>
</evidence>
<evidence type="ECO:0000313" key="1">
    <source>
        <dbReference type="EMBL" id="OJD10139.1"/>
    </source>
</evidence>
<dbReference type="VEuPathDB" id="FungiDB:ACJ73_09922"/>
<gene>
    <name evidence="1" type="ORF">ACJ73_09922</name>
</gene>
<sequence>SAKLLHLQARSTHRQSILMWLKGDIKGSESTIKLFLSSLNTEFNDPAWCEDLGALYLSQAMNHVYNFSFVESHREVRKWMSIADLPGGQERLLWDLIFCVGCIMRGEGQFEGAELCFNTCLRTPELRESKRFLVQSTLADLYCELGYLHMKGQAFYLSLAKAVVEPEIERNYWDADLLTRELIMIYDNLREPDIVDRLGHVRALIAFARVAPTPEDALKRWEDVLLWNGVYNPLEEEVFTCGVVYLFLCVTWYKLGDIDKGADCFQNAMQVIERKQRQFLIPGMGTYLFHDVRNQIQSIPVVGKYHSSLTS</sequence>